<keyword evidence="4" id="KW-1185">Reference proteome</keyword>
<dbReference type="Gene3D" id="3.30.9.10">
    <property type="entry name" value="D-Amino Acid Oxidase, subunit A, domain 2"/>
    <property type="match status" value="1"/>
</dbReference>
<gene>
    <name evidence="3" type="ORF">METEAL_33520</name>
</gene>
<dbReference type="Pfam" id="PF01266">
    <property type="entry name" value="DAO"/>
    <property type="match status" value="1"/>
</dbReference>
<name>A0AA48H9D2_9BACT</name>
<reference evidence="4" key="1">
    <citation type="journal article" date="2023" name="Int. J. Syst. Evol. Microbiol.">
        <title>Mesoterricola silvestris gen. nov., sp. nov., Mesoterricola sediminis sp. nov., Geothrix oryzae sp. nov., Geothrix edaphica sp. nov., Geothrix rubra sp. nov., and Geothrix limicola sp. nov., six novel members of Acidobacteriota isolated from soils.</title>
        <authorList>
            <person name="Itoh H."/>
            <person name="Sugisawa Y."/>
            <person name="Mise K."/>
            <person name="Xu Z."/>
            <person name="Kuniyasu M."/>
            <person name="Ushijima N."/>
            <person name="Kawano K."/>
            <person name="Kobayashi E."/>
            <person name="Shiratori Y."/>
            <person name="Masuda Y."/>
            <person name="Senoo K."/>
        </authorList>
    </citation>
    <scope>NUCLEOTIDE SEQUENCE [LARGE SCALE GENOMIC DNA]</scope>
    <source>
        <strain evidence="4">W79</strain>
    </source>
</reference>
<dbReference type="GO" id="GO:0005737">
    <property type="term" value="C:cytoplasm"/>
    <property type="evidence" value="ECO:0007669"/>
    <property type="project" value="TreeGrafter"/>
</dbReference>
<dbReference type="PANTHER" id="PTHR13847">
    <property type="entry name" value="SARCOSINE DEHYDROGENASE-RELATED"/>
    <property type="match status" value="1"/>
</dbReference>
<evidence type="ECO:0000256" key="1">
    <source>
        <dbReference type="ARBA" id="ARBA00023002"/>
    </source>
</evidence>
<dbReference type="SUPFAM" id="SSF51905">
    <property type="entry name" value="FAD/NAD(P)-binding domain"/>
    <property type="match status" value="1"/>
</dbReference>
<organism evidence="3 4">
    <name type="scientific">Mesoterricola silvestris</name>
    <dbReference type="NCBI Taxonomy" id="2927979"/>
    <lineage>
        <taxon>Bacteria</taxon>
        <taxon>Pseudomonadati</taxon>
        <taxon>Acidobacteriota</taxon>
        <taxon>Holophagae</taxon>
        <taxon>Holophagales</taxon>
        <taxon>Holophagaceae</taxon>
        <taxon>Mesoterricola</taxon>
    </lineage>
</organism>
<protein>
    <submittedName>
        <fullName evidence="3">Glycerol-3-phosphate dehydrogenase</fullName>
    </submittedName>
</protein>
<dbReference type="GO" id="GO:0016491">
    <property type="term" value="F:oxidoreductase activity"/>
    <property type="evidence" value="ECO:0007669"/>
    <property type="project" value="UniProtKB-KW"/>
</dbReference>
<proteinExistence type="predicted"/>
<dbReference type="Proteomes" id="UP001238179">
    <property type="component" value="Chromosome"/>
</dbReference>
<evidence type="ECO:0000313" key="3">
    <source>
        <dbReference type="EMBL" id="BDU74178.1"/>
    </source>
</evidence>
<dbReference type="InterPro" id="IPR036188">
    <property type="entry name" value="FAD/NAD-bd_sf"/>
</dbReference>
<feature type="domain" description="FAD dependent oxidoreductase" evidence="2">
    <location>
        <begin position="8"/>
        <end position="336"/>
    </location>
</feature>
<dbReference type="InterPro" id="IPR006076">
    <property type="entry name" value="FAD-dep_OxRdtase"/>
</dbReference>
<sequence length="356" mass="37098">MILENAEILIIGGGVAGLSTAYHLARAGRKGVVVVDREAVPGFYASGHNAGIARQLTGRAEHTALTLEGRGRLAEAGLLTPTGGYLLGADPGGVEALAREAEAFALPVARGEGAPFPGLQAREHLHIPSDGLIDTAALLEHCADGARAGGARVRYGCQVEGIRAEDGGFRVTTDQGELRARVLVNAAGGWAGDIGRMAGGLPIAFTPLRRHLVWSTAAVAPDRPYTWWADRPLYLRPESGGLLLCACEEQAVAPPPRGVQPANDATMLEGLAATLQELVPALGDAPVTRLWCGIRTFAPDRRFVLGPDPVQPNLFWVAGLGGHGMTSGLAVGAAAARGILEKESAGSLDPRRLFPH</sequence>
<dbReference type="Gene3D" id="3.50.50.60">
    <property type="entry name" value="FAD/NAD(P)-binding domain"/>
    <property type="match status" value="1"/>
</dbReference>
<accession>A0AA48H9D2</accession>
<dbReference type="PANTHER" id="PTHR13847:SF287">
    <property type="entry name" value="FAD-DEPENDENT OXIDOREDUCTASE DOMAIN-CONTAINING PROTEIN 1"/>
    <property type="match status" value="1"/>
</dbReference>
<dbReference type="RefSeq" id="WP_316412851.1">
    <property type="nucleotide sequence ID" value="NZ_AP027080.1"/>
</dbReference>
<dbReference type="EMBL" id="AP027080">
    <property type="protein sequence ID" value="BDU74178.1"/>
    <property type="molecule type" value="Genomic_DNA"/>
</dbReference>
<evidence type="ECO:0000259" key="2">
    <source>
        <dbReference type="Pfam" id="PF01266"/>
    </source>
</evidence>
<keyword evidence="1" id="KW-0560">Oxidoreductase</keyword>
<dbReference type="KEGG" id="msil:METEAL_33520"/>
<dbReference type="AlphaFoldDB" id="A0AA48H9D2"/>
<evidence type="ECO:0000313" key="4">
    <source>
        <dbReference type="Proteomes" id="UP001238179"/>
    </source>
</evidence>